<feature type="transmembrane region" description="Helical" evidence="1">
    <location>
        <begin position="12"/>
        <end position="31"/>
    </location>
</feature>
<dbReference type="InterPro" id="IPR036873">
    <property type="entry name" value="Rhodanese-like_dom_sf"/>
</dbReference>
<dbReference type="PROSITE" id="PS50206">
    <property type="entry name" value="RHODANESE_3"/>
    <property type="match status" value="1"/>
</dbReference>
<gene>
    <name evidence="3" type="ORF">MNB_SUP05-4-594</name>
</gene>
<dbReference type="GO" id="GO:0016740">
    <property type="term" value="F:transferase activity"/>
    <property type="evidence" value="ECO:0007669"/>
    <property type="project" value="UniProtKB-KW"/>
</dbReference>
<dbReference type="PANTHER" id="PTHR43031">
    <property type="entry name" value="FAD-DEPENDENT OXIDOREDUCTASE"/>
    <property type="match status" value="1"/>
</dbReference>
<proteinExistence type="predicted"/>
<keyword evidence="1" id="KW-0472">Membrane</keyword>
<keyword evidence="3" id="KW-0808">Transferase</keyword>
<keyword evidence="1" id="KW-0812">Transmembrane</keyword>
<sequence>MEIIDFLYADEQLFTTITLIVLIALLVGNIVTDKLKKYEDLDANAATSLMDDESMIILDVREKKERKSGYINGSLHIPLSDVKSQLSKLDKNKSILVYCRSGSRSAHIAGLLTRNEYEKVYNLKGGIQAWKRAKMPIKT</sequence>
<accession>A0A1W1D9Z9</accession>
<evidence type="ECO:0000259" key="2">
    <source>
        <dbReference type="PROSITE" id="PS50206"/>
    </source>
</evidence>
<name>A0A1W1D9Z9_9ZZZZ</name>
<keyword evidence="1" id="KW-1133">Transmembrane helix</keyword>
<organism evidence="3">
    <name type="scientific">hydrothermal vent metagenome</name>
    <dbReference type="NCBI Taxonomy" id="652676"/>
    <lineage>
        <taxon>unclassified sequences</taxon>
        <taxon>metagenomes</taxon>
        <taxon>ecological metagenomes</taxon>
    </lineage>
</organism>
<dbReference type="CDD" id="cd00158">
    <property type="entry name" value="RHOD"/>
    <property type="match status" value="1"/>
</dbReference>
<evidence type="ECO:0000256" key="1">
    <source>
        <dbReference type="SAM" id="Phobius"/>
    </source>
</evidence>
<dbReference type="InterPro" id="IPR050229">
    <property type="entry name" value="GlpE_sulfurtransferase"/>
</dbReference>
<dbReference type="Pfam" id="PF00581">
    <property type="entry name" value="Rhodanese"/>
    <property type="match status" value="1"/>
</dbReference>
<dbReference type="SMART" id="SM00450">
    <property type="entry name" value="RHOD"/>
    <property type="match status" value="1"/>
</dbReference>
<dbReference type="Gene3D" id="3.40.250.10">
    <property type="entry name" value="Rhodanese-like domain"/>
    <property type="match status" value="1"/>
</dbReference>
<protein>
    <submittedName>
        <fullName evidence="3">FIG136845: Rhodanese-related sulfurtransferase</fullName>
    </submittedName>
</protein>
<evidence type="ECO:0000313" key="3">
    <source>
        <dbReference type="EMBL" id="SFV77282.1"/>
    </source>
</evidence>
<dbReference type="PANTHER" id="PTHR43031:SF1">
    <property type="entry name" value="PYRIDINE NUCLEOTIDE-DISULPHIDE OXIDOREDUCTASE"/>
    <property type="match status" value="1"/>
</dbReference>
<dbReference type="AlphaFoldDB" id="A0A1W1D9Z9"/>
<dbReference type="SUPFAM" id="SSF52821">
    <property type="entry name" value="Rhodanese/Cell cycle control phosphatase"/>
    <property type="match status" value="1"/>
</dbReference>
<dbReference type="InterPro" id="IPR001763">
    <property type="entry name" value="Rhodanese-like_dom"/>
</dbReference>
<feature type="domain" description="Rhodanese" evidence="2">
    <location>
        <begin position="51"/>
        <end position="139"/>
    </location>
</feature>
<dbReference type="EMBL" id="FPHR01000021">
    <property type="protein sequence ID" value="SFV77282.1"/>
    <property type="molecule type" value="Genomic_DNA"/>
</dbReference>
<reference evidence="3" key="1">
    <citation type="submission" date="2016-10" db="EMBL/GenBank/DDBJ databases">
        <authorList>
            <person name="de Groot N.N."/>
        </authorList>
    </citation>
    <scope>NUCLEOTIDE SEQUENCE</scope>
</reference>